<protein>
    <submittedName>
        <fullName evidence="2">Uncharacterized protein</fullName>
    </submittedName>
</protein>
<gene>
    <name evidence="2" type="ORF">PLEPLA_LOCUS13676</name>
</gene>
<accession>A0A9N7U972</accession>
<proteinExistence type="predicted"/>
<dbReference type="EMBL" id="CADEAL010000830">
    <property type="protein sequence ID" value="CAB1425743.1"/>
    <property type="molecule type" value="Genomic_DNA"/>
</dbReference>
<feature type="compositionally biased region" description="Basic and acidic residues" evidence="1">
    <location>
        <begin position="118"/>
        <end position="134"/>
    </location>
</feature>
<evidence type="ECO:0000256" key="1">
    <source>
        <dbReference type="SAM" id="MobiDB-lite"/>
    </source>
</evidence>
<dbReference type="Proteomes" id="UP001153269">
    <property type="component" value="Unassembled WGS sequence"/>
</dbReference>
<dbReference type="AlphaFoldDB" id="A0A9N7U972"/>
<keyword evidence="3" id="KW-1185">Reference proteome</keyword>
<organism evidence="2 3">
    <name type="scientific">Pleuronectes platessa</name>
    <name type="common">European plaice</name>
    <dbReference type="NCBI Taxonomy" id="8262"/>
    <lineage>
        <taxon>Eukaryota</taxon>
        <taxon>Metazoa</taxon>
        <taxon>Chordata</taxon>
        <taxon>Craniata</taxon>
        <taxon>Vertebrata</taxon>
        <taxon>Euteleostomi</taxon>
        <taxon>Actinopterygii</taxon>
        <taxon>Neopterygii</taxon>
        <taxon>Teleostei</taxon>
        <taxon>Neoteleostei</taxon>
        <taxon>Acanthomorphata</taxon>
        <taxon>Carangaria</taxon>
        <taxon>Pleuronectiformes</taxon>
        <taxon>Pleuronectoidei</taxon>
        <taxon>Pleuronectidae</taxon>
        <taxon>Pleuronectes</taxon>
    </lineage>
</organism>
<evidence type="ECO:0000313" key="2">
    <source>
        <dbReference type="EMBL" id="CAB1425743.1"/>
    </source>
</evidence>
<evidence type="ECO:0000313" key="3">
    <source>
        <dbReference type="Proteomes" id="UP001153269"/>
    </source>
</evidence>
<comment type="caution">
    <text evidence="2">The sequence shown here is derived from an EMBL/GenBank/DDBJ whole genome shotgun (WGS) entry which is preliminary data.</text>
</comment>
<feature type="region of interest" description="Disordered" evidence="1">
    <location>
        <begin position="118"/>
        <end position="155"/>
    </location>
</feature>
<sequence length="155" mass="16755">MAEACGAERCSSATALCPLKESGMGRHSAAKAQESPLVVEKCPGFSQKPLLSSKPAHSDPFLTLNWLKASIIHDQLLKEEDLSEAGAQELARRSSITDFLSNPTAALPLFTPAEARDSFAEEHELHIPEEEGRRSSRRSSTSKSAVCPVQRPKTA</sequence>
<name>A0A9N7U972_PLEPL</name>
<reference evidence="2" key="1">
    <citation type="submission" date="2020-03" db="EMBL/GenBank/DDBJ databases">
        <authorList>
            <person name="Weist P."/>
        </authorList>
    </citation>
    <scope>NUCLEOTIDE SEQUENCE</scope>
</reference>